<keyword evidence="8" id="KW-0249">Electron transport</keyword>
<dbReference type="InterPro" id="IPR051459">
    <property type="entry name" value="Cytochrome_c-type_DH"/>
</dbReference>
<evidence type="ECO:0000256" key="11">
    <source>
        <dbReference type="PIRSR" id="PIRSR000018-50"/>
    </source>
</evidence>
<accession>A0A1D9LEF6</accession>
<dbReference type="STRING" id="1108595.BKX93_05985"/>
<evidence type="ECO:0000256" key="1">
    <source>
        <dbReference type="ARBA" id="ARBA00004236"/>
    </source>
</evidence>
<evidence type="ECO:0000256" key="10">
    <source>
        <dbReference type="ARBA" id="ARBA00023136"/>
    </source>
</evidence>
<feature type="binding site" description="axial binding residue" evidence="12">
    <location>
        <position position="192"/>
    </location>
    <ligand>
        <name>heme c</name>
        <dbReference type="ChEBI" id="CHEBI:61717"/>
        <label>2</label>
    </ligand>
    <ligandPart>
        <name>Fe</name>
        <dbReference type="ChEBI" id="CHEBI:18248"/>
    </ligandPart>
</feature>
<keyword evidence="6 13" id="KW-0732">Signal</keyword>
<sequence>MKLMKTLGLAALLACAANAALAHVDTDGVRRGAYLARVSDCIACHSAPGGKENAGGLPMDTPVGKIYSTNITPDKETGIGDYSYEDFARALRRGVAKEGHSLYPAMPYTSFARINDDDMRDLYAYFMHGVAPVKQANRDSDIPWPLSMRWPLTLWRWMFHDDSRYQPDAAKNAEWNRGAYLVQGMAHCGTCHTPRGVAFQEVALSEKKPGYLTGAQLAGWYAGNLTGDAREGLGGWSADELVQYLQTGRNRYTAAFGPMAEVVHYSSQHINTADLSAITVYLKSLPGAGAADVAPVRTGATLFFENCATCHQANGQGHDKVVPALAGSSAVMARDATSLIRVVLEGGVNARTRHLAWEYSMPGYAQQMNDQEVADVLTYMRQSWGNAASPVAAGDVAKVRGIVADDAHQK</sequence>
<keyword evidence="5 12" id="KW-0479">Metal-binding</keyword>
<keyword evidence="10" id="KW-0472">Membrane</keyword>
<dbReference type="PANTHER" id="PTHR35008">
    <property type="entry name" value="BLL4482 PROTEIN-RELATED"/>
    <property type="match status" value="1"/>
</dbReference>
<dbReference type="KEGG" id="cvc:BKX93_05985"/>
<evidence type="ECO:0000256" key="2">
    <source>
        <dbReference type="ARBA" id="ARBA00022448"/>
    </source>
</evidence>
<dbReference type="AlphaFoldDB" id="A0A1D9LEF6"/>
<keyword evidence="9 12" id="KW-0408">Iron</keyword>
<evidence type="ECO:0000256" key="9">
    <source>
        <dbReference type="ARBA" id="ARBA00023004"/>
    </source>
</evidence>
<dbReference type="Pfam" id="PF00034">
    <property type="entry name" value="Cytochrom_C"/>
    <property type="match status" value="2"/>
</dbReference>
<dbReference type="GO" id="GO:0005886">
    <property type="term" value="C:plasma membrane"/>
    <property type="evidence" value="ECO:0007669"/>
    <property type="project" value="UniProtKB-SubCell"/>
</dbReference>
<dbReference type="PRINTS" id="PR00605">
    <property type="entry name" value="CYTCHROMECIC"/>
</dbReference>
<feature type="domain" description="Cytochrome c" evidence="14">
    <location>
        <begin position="294"/>
        <end position="384"/>
    </location>
</feature>
<dbReference type="InterPro" id="IPR014353">
    <property type="entry name" value="Membr-bd_ADH_cyt_c"/>
</dbReference>
<name>A0A1D9LEF6_9NEIS</name>
<dbReference type="Gene3D" id="1.10.760.10">
    <property type="entry name" value="Cytochrome c-like domain"/>
    <property type="match status" value="2"/>
</dbReference>
<evidence type="ECO:0000256" key="3">
    <source>
        <dbReference type="ARBA" id="ARBA00022475"/>
    </source>
</evidence>
<dbReference type="InterPro" id="IPR009056">
    <property type="entry name" value="Cyt_c-like_dom"/>
</dbReference>
<dbReference type="SUPFAM" id="SSF46626">
    <property type="entry name" value="Cytochrome c"/>
    <property type="match status" value="3"/>
</dbReference>
<gene>
    <name evidence="15" type="ORF">BKX93_05985</name>
</gene>
<keyword evidence="4 11" id="KW-0349">Heme</keyword>
<dbReference type="EMBL" id="CP017707">
    <property type="protein sequence ID" value="AOZ49595.1"/>
    <property type="molecule type" value="Genomic_DNA"/>
</dbReference>
<evidence type="ECO:0000256" key="5">
    <source>
        <dbReference type="ARBA" id="ARBA00022723"/>
    </source>
</evidence>
<evidence type="ECO:0000259" key="14">
    <source>
        <dbReference type="PROSITE" id="PS51007"/>
    </source>
</evidence>
<dbReference type="GeneID" id="68840755"/>
<feature type="binding site" description="covalent" evidence="11">
    <location>
        <position position="41"/>
    </location>
    <ligand>
        <name>heme c</name>
        <dbReference type="ChEBI" id="CHEBI:61717"/>
        <label>1</label>
    </ligand>
</feature>
<feature type="binding site" description="covalent" evidence="11">
    <location>
        <position position="188"/>
    </location>
    <ligand>
        <name>heme c</name>
        <dbReference type="ChEBI" id="CHEBI:61717"/>
        <label>2</label>
    </ligand>
</feature>
<dbReference type="PIRSF" id="PIRSF000018">
    <property type="entry name" value="Mb_ADH_cyt_c"/>
    <property type="match status" value="1"/>
</dbReference>
<dbReference type="InterPro" id="IPR008168">
    <property type="entry name" value="Cyt_C_IC"/>
</dbReference>
<feature type="binding site" description="covalent" evidence="11">
    <location>
        <position position="191"/>
    </location>
    <ligand>
        <name>heme c</name>
        <dbReference type="ChEBI" id="CHEBI:61717"/>
        <label>2</label>
    </ligand>
</feature>
<feature type="binding site" description="covalent" evidence="11">
    <location>
        <position position="44"/>
    </location>
    <ligand>
        <name>heme c</name>
        <dbReference type="ChEBI" id="CHEBI:61717"/>
        <label>1</label>
    </ligand>
</feature>
<proteinExistence type="predicted"/>
<feature type="binding site" description="axial binding residue" evidence="12">
    <location>
        <position position="45"/>
    </location>
    <ligand>
        <name>heme c</name>
        <dbReference type="ChEBI" id="CHEBI:61717"/>
        <label>1</label>
    </ligand>
    <ligandPart>
        <name>Fe</name>
        <dbReference type="ChEBI" id="CHEBI:18248"/>
    </ligandPart>
</feature>
<feature type="domain" description="Cytochrome c" evidence="14">
    <location>
        <begin position="27"/>
        <end position="130"/>
    </location>
</feature>
<evidence type="ECO:0000256" key="13">
    <source>
        <dbReference type="SAM" id="SignalP"/>
    </source>
</evidence>
<feature type="signal peptide" evidence="13">
    <location>
        <begin position="1"/>
        <end position="22"/>
    </location>
</feature>
<evidence type="ECO:0000256" key="8">
    <source>
        <dbReference type="ARBA" id="ARBA00022982"/>
    </source>
</evidence>
<comment type="subcellular location">
    <subcellularLocation>
        <location evidence="1">Cell membrane</location>
    </subcellularLocation>
</comment>
<feature type="binding site" description="axial binding residue" evidence="12">
    <location>
        <position position="311"/>
    </location>
    <ligand>
        <name>heme c</name>
        <dbReference type="ChEBI" id="CHEBI:61717"/>
        <label>3</label>
    </ligand>
    <ligandPart>
        <name>Fe</name>
        <dbReference type="ChEBI" id="CHEBI:18248"/>
    </ligandPart>
</feature>
<feature type="domain" description="Cytochrome c" evidence="14">
    <location>
        <begin position="173"/>
        <end position="286"/>
    </location>
</feature>
<dbReference type="GO" id="GO:0005506">
    <property type="term" value="F:iron ion binding"/>
    <property type="evidence" value="ECO:0007669"/>
    <property type="project" value="InterPro"/>
</dbReference>
<keyword evidence="3" id="KW-1003">Cell membrane</keyword>
<feature type="chain" id="PRO_5009443000" evidence="13">
    <location>
        <begin position="23"/>
        <end position="410"/>
    </location>
</feature>
<dbReference type="PANTHER" id="PTHR35008:SF8">
    <property type="entry name" value="ALCOHOL DEHYDROGENASE CYTOCHROME C SUBUNIT"/>
    <property type="match status" value="1"/>
</dbReference>
<dbReference type="GO" id="GO:0020037">
    <property type="term" value="F:heme binding"/>
    <property type="evidence" value="ECO:0007669"/>
    <property type="project" value="InterPro"/>
</dbReference>
<evidence type="ECO:0000313" key="16">
    <source>
        <dbReference type="Proteomes" id="UP000178776"/>
    </source>
</evidence>
<dbReference type="GO" id="GO:0016614">
    <property type="term" value="F:oxidoreductase activity, acting on CH-OH group of donors"/>
    <property type="evidence" value="ECO:0007669"/>
    <property type="project" value="InterPro"/>
</dbReference>
<dbReference type="InterPro" id="IPR036909">
    <property type="entry name" value="Cyt_c-like_dom_sf"/>
</dbReference>
<feature type="binding site" description="covalent" evidence="11">
    <location>
        <position position="307"/>
    </location>
    <ligand>
        <name>heme c</name>
        <dbReference type="ChEBI" id="CHEBI:61717"/>
        <label>3</label>
    </ligand>
</feature>
<dbReference type="RefSeq" id="WP_070979156.1">
    <property type="nucleotide sequence ID" value="NZ_CP017707.1"/>
</dbReference>
<reference evidence="15 16" key="1">
    <citation type="submission" date="2016-10" db="EMBL/GenBank/DDBJ databases">
        <title>Chromobacterium muskegensis sp. nov., an insecticidal bacterium isolated from Sphagnum bogs.</title>
        <authorList>
            <person name="Sparks M.E."/>
            <person name="Blackburn M.B."/>
            <person name="Gundersen-Rindal D.E."/>
            <person name="Mitchell A."/>
            <person name="Farrar R."/>
            <person name="Kuhar D."/>
        </authorList>
    </citation>
    <scope>NUCLEOTIDE SEQUENCE [LARGE SCALE GENOMIC DNA]</scope>
    <source>
        <strain evidence="15 16">21-1</strain>
    </source>
</reference>
<evidence type="ECO:0000256" key="12">
    <source>
        <dbReference type="PIRSR" id="PIRSR000018-51"/>
    </source>
</evidence>
<evidence type="ECO:0000313" key="15">
    <source>
        <dbReference type="EMBL" id="AOZ49595.1"/>
    </source>
</evidence>
<evidence type="ECO:0000256" key="7">
    <source>
        <dbReference type="ARBA" id="ARBA00022737"/>
    </source>
</evidence>
<evidence type="ECO:0000256" key="6">
    <source>
        <dbReference type="ARBA" id="ARBA00022729"/>
    </source>
</evidence>
<feature type="binding site" description="covalent" evidence="11">
    <location>
        <position position="310"/>
    </location>
    <ligand>
        <name>heme c</name>
        <dbReference type="ChEBI" id="CHEBI:61717"/>
        <label>3</label>
    </ligand>
</feature>
<evidence type="ECO:0000256" key="4">
    <source>
        <dbReference type="ARBA" id="ARBA00022617"/>
    </source>
</evidence>
<comment type="cofactor">
    <cofactor evidence="11">
        <name>heme c</name>
        <dbReference type="ChEBI" id="CHEBI:61717"/>
    </cofactor>
    <text evidence="11">Binds 3 heme c groups covalently per subunit.</text>
</comment>
<organism evidence="15 16">
    <name type="scientific">Chromobacterium vaccinii</name>
    <dbReference type="NCBI Taxonomy" id="1108595"/>
    <lineage>
        <taxon>Bacteria</taxon>
        <taxon>Pseudomonadati</taxon>
        <taxon>Pseudomonadota</taxon>
        <taxon>Betaproteobacteria</taxon>
        <taxon>Neisseriales</taxon>
        <taxon>Chromobacteriaceae</taxon>
        <taxon>Chromobacterium</taxon>
    </lineage>
</organism>
<dbReference type="Proteomes" id="UP000178776">
    <property type="component" value="Chromosome"/>
</dbReference>
<dbReference type="GO" id="GO:0009055">
    <property type="term" value="F:electron transfer activity"/>
    <property type="evidence" value="ECO:0007669"/>
    <property type="project" value="InterPro"/>
</dbReference>
<protein>
    <submittedName>
        <fullName evidence="15">Alcohol dehydrogenase</fullName>
    </submittedName>
</protein>
<keyword evidence="2" id="KW-0813">Transport</keyword>
<keyword evidence="7" id="KW-0677">Repeat</keyword>
<dbReference type="PROSITE" id="PS51007">
    <property type="entry name" value="CYTC"/>
    <property type="match status" value="3"/>
</dbReference>